<keyword evidence="3" id="KW-0808">Transferase</keyword>
<dbReference type="InterPro" id="IPR008271">
    <property type="entry name" value="Ser/Thr_kinase_AS"/>
</dbReference>
<dbReference type="Proteomes" id="UP000521676">
    <property type="component" value="Unassembled WGS sequence"/>
</dbReference>
<evidence type="ECO:0000313" key="14">
    <source>
        <dbReference type="Proteomes" id="UP001431572"/>
    </source>
</evidence>
<dbReference type="Proteomes" id="UP001431572">
    <property type="component" value="Chromosome 2"/>
</dbReference>
<gene>
    <name evidence="11" type="ORF">HXX08_16765</name>
    <name evidence="12" type="ORF">OZ401_003035</name>
</gene>
<evidence type="ECO:0000256" key="3">
    <source>
        <dbReference type="ARBA" id="ARBA00022679"/>
    </source>
</evidence>
<feature type="binding site" evidence="9">
    <location>
        <position position="200"/>
    </location>
    <ligand>
        <name>ATP</name>
        <dbReference type="ChEBI" id="CHEBI:30616"/>
    </ligand>
</feature>
<organism evidence="11 13">
    <name type="scientific">Candidatus Chlorohelix allophototropha</name>
    <dbReference type="NCBI Taxonomy" id="3003348"/>
    <lineage>
        <taxon>Bacteria</taxon>
        <taxon>Bacillati</taxon>
        <taxon>Chloroflexota</taxon>
        <taxon>Chloroflexia</taxon>
        <taxon>Candidatus Chloroheliales</taxon>
        <taxon>Candidatus Chloroheliaceae</taxon>
        <taxon>Candidatus Chlorohelix</taxon>
    </lineage>
</organism>
<dbReference type="PANTHER" id="PTHR24363:SF0">
    <property type="entry name" value="SERINE_THREONINE KINASE LIKE DOMAIN CONTAINING 1"/>
    <property type="match status" value="1"/>
</dbReference>
<proteinExistence type="predicted"/>
<evidence type="ECO:0000256" key="7">
    <source>
        <dbReference type="ARBA" id="ARBA00047899"/>
    </source>
</evidence>
<reference evidence="11 13" key="1">
    <citation type="submission" date="2020-06" db="EMBL/GenBank/DDBJ databases">
        <title>Anoxygenic phototrophic Chloroflexota member uses a Type I reaction center.</title>
        <authorList>
            <person name="Tsuji J.M."/>
            <person name="Shaw N.A."/>
            <person name="Nagashima S."/>
            <person name="Venkiteswaran J."/>
            <person name="Schiff S.L."/>
            <person name="Hanada S."/>
            <person name="Tank M."/>
            <person name="Neufeld J.D."/>
        </authorList>
    </citation>
    <scope>NUCLEOTIDE SEQUENCE [LARGE SCALE GENOMIC DNA]</scope>
    <source>
        <strain evidence="11">L227-S17</strain>
    </source>
</reference>
<sequence>MNCPNCGVKVSPKDDFCDNCGVVLNVMAGSPMIPPSNKAATPVVATAAGLQCKNCGKIPNPGDDFCENCGAQLTKNGVVSVASGGQKAVSSTTGSARPISGRVSRPITKCPSCSAPLQEGDRFCRKCGFNFVGAGLITSSKLSTNSPHLTTQEAPRTELREGMMLGENGKYRVTRMVGKGGMGAVFLADDTILKRQVVIKALLHSDDPDLVAASIKEREFLAAVKHHGIVSIYDFFNIGTEGYIVMEFVNGRTLYQIMEQQNRPFDPATAVRYISEILSAFSYLHKLGLIYCDFKPQNVIVETLKDGSQTVKLIDLGTVIKYEPDPEAVYGTTGFYAPEAVDHPSPQTDLYTICRSLAWMVTWMDLNKPQYGMPAIDVFPVYKSLPSLYYLLYRGTHPEPARRFQSADELYDQLNGLLRIIEGGKPGVPIRSKLFASGSLYQTNRLDAEGYTLLDESDSAIDFLRQGDMAMMRGDLQSAERIYNEAVGRNRDSVDAHLRLAEVSIEQRKYGEAKTQLDVVYGKSGFNWKAVWLSGRLLEVQENFPAACQTYMEVAKHLPGELPPQLALARVQLAMGDIPAALASYNLVMTTDLDNTDAIFGACEATLKQNRFDDAAHILERVNENSSWYIEARLQICRILLYRKPQNGPDDLAVASESLRRLSQLGIDTPDYLLVMADFYRRAAELVAENKLPPQFSLPHQPLSPTPPPTPSRRVLGKLAEENYRAYLHRVPQSLNREAIVRAKFKVAPWRLI</sequence>
<accession>A0A8T7M6A8</accession>
<evidence type="ECO:0000256" key="9">
    <source>
        <dbReference type="PROSITE-ProRule" id="PRU10141"/>
    </source>
</evidence>
<comment type="catalytic activity">
    <reaction evidence="7">
        <text>L-threonyl-[protein] + ATP = O-phospho-L-threonyl-[protein] + ADP + H(+)</text>
        <dbReference type="Rhea" id="RHEA:46608"/>
        <dbReference type="Rhea" id="RHEA-COMP:11060"/>
        <dbReference type="Rhea" id="RHEA-COMP:11605"/>
        <dbReference type="ChEBI" id="CHEBI:15378"/>
        <dbReference type="ChEBI" id="CHEBI:30013"/>
        <dbReference type="ChEBI" id="CHEBI:30616"/>
        <dbReference type="ChEBI" id="CHEBI:61977"/>
        <dbReference type="ChEBI" id="CHEBI:456216"/>
        <dbReference type="EC" id="2.7.11.1"/>
    </reaction>
</comment>
<dbReference type="PROSITE" id="PS00107">
    <property type="entry name" value="PROTEIN_KINASE_ATP"/>
    <property type="match status" value="1"/>
</dbReference>
<evidence type="ECO:0000256" key="6">
    <source>
        <dbReference type="ARBA" id="ARBA00022840"/>
    </source>
</evidence>
<dbReference type="InterPro" id="IPR031636">
    <property type="entry name" value="PknG_TPR"/>
</dbReference>
<dbReference type="Gene3D" id="1.25.40.10">
    <property type="entry name" value="Tetratricopeptide repeat domain"/>
    <property type="match status" value="2"/>
</dbReference>
<dbReference type="EMBL" id="JACATZ010000003">
    <property type="protein sequence ID" value="NWJ47512.1"/>
    <property type="molecule type" value="Genomic_DNA"/>
</dbReference>
<evidence type="ECO:0000256" key="1">
    <source>
        <dbReference type="ARBA" id="ARBA00012513"/>
    </source>
</evidence>
<keyword evidence="6 9" id="KW-0067">ATP-binding</keyword>
<evidence type="ECO:0000259" key="10">
    <source>
        <dbReference type="PROSITE" id="PS50011"/>
    </source>
</evidence>
<name>A0A8T7M6A8_9CHLR</name>
<feature type="domain" description="Protein kinase" evidence="10">
    <location>
        <begin position="171"/>
        <end position="435"/>
    </location>
</feature>
<evidence type="ECO:0000256" key="8">
    <source>
        <dbReference type="ARBA" id="ARBA00048679"/>
    </source>
</evidence>
<dbReference type="InterPro" id="IPR017441">
    <property type="entry name" value="Protein_kinase_ATP_BS"/>
</dbReference>
<reference evidence="12" key="2">
    <citation type="journal article" date="2024" name="Nature">
        <title>Anoxygenic phototroph of the Chloroflexota uses a type I reaction centre.</title>
        <authorList>
            <person name="Tsuji J.M."/>
            <person name="Shaw N.A."/>
            <person name="Nagashima S."/>
            <person name="Venkiteswaran J.J."/>
            <person name="Schiff S.L."/>
            <person name="Watanabe T."/>
            <person name="Fukui M."/>
            <person name="Hanada S."/>
            <person name="Tank M."/>
            <person name="Neufeld J.D."/>
        </authorList>
    </citation>
    <scope>NUCLEOTIDE SEQUENCE</scope>
    <source>
        <strain evidence="12">L227-S17</strain>
    </source>
</reference>
<evidence type="ECO:0000313" key="13">
    <source>
        <dbReference type="Proteomes" id="UP000521676"/>
    </source>
</evidence>
<dbReference type="CDD" id="cd14014">
    <property type="entry name" value="STKc_PknB_like"/>
    <property type="match status" value="1"/>
</dbReference>
<keyword evidence="5" id="KW-0418">Kinase</keyword>
<evidence type="ECO:0000256" key="5">
    <source>
        <dbReference type="ARBA" id="ARBA00022777"/>
    </source>
</evidence>
<evidence type="ECO:0000313" key="12">
    <source>
        <dbReference type="EMBL" id="WJW69425.1"/>
    </source>
</evidence>
<dbReference type="InterPro" id="IPR000719">
    <property type="entry name" value="Prot_kinase_dom"/>
</dbReference>
<dbReference type="InterPro" id="IPR011990">
    <property type="entry name" value="TPR-like_helical_dom_sf"/>
</dbReference>
<protein>
    <recommendedName>
        <fullName evidence="1">non-specific serine/threonine protein kinase</fullName>
        <ecNumber evidence="1">2.7.11.1</ecNumber>
    </recommendedName>
</protein>
<dbReference type="InterPro" id="IPR025874">
    <property type="entry name" value="DZR"/>
</dbReference>
<dbReference type="EMBL" id="CP128400">
    <property type="protein sequence ID" value="WJW69425.1"/>
    <property type="molecule type" value="Genomic_DNA"/>
</dbReference>
<evidence type="ECO:0000256" key="2">
    <source>
        <dbReference type="ARBA" id="ARBA00022527"/>
    </source>
</evidence>
<keyword evidence="2" id="KW-0723">Serine/threonine-protein kinase</keyword>
<keyword evidence="14" id="KW-1185">Reference proteome</keyword>
<dbReference type="GO" id="GO:0005524">
    <property type="term" value="F:ATP binding"/>
    <property type="evidence" value="ECO:0007669"/>
    <property type="project" value="UniProtKB-UniRule"/>
</dbReference>
<dbReference type="Pfam" id="PF12773">
    <property type="entry name" value="DZR"/>
    <property type="match status" value="1"/>
</dbReference>
<dbReference type="PANTHER" id="PTHR24363">
    <property type="entry name" value="SERINE/THREONINE PROTEIN KINASE"/>
    <property type="match status" value="1"/>
</dbReference>
<dbReference type="Pfam" id="PF00069">
    <property type="entry name" value="Pkinase"/>
    <property type="match status" value="1"/>
</dbReference>
<dbReference type="SUPFAM" id="SSF56112">
    <property type="entry name" value="Protein kinase-like (PK-like)"/>
    <property type="match status" value="1"/>
</dbReference>
<dbReference type="RefSeq" id="WP_341471309.1">
    <property type="nucleotide sequence ID" value="NZ_CP128400.1"/>
</dbReference>
<dbReference type="PROSITE" id="PS00108">
    <property type="entry name" value="PROTEIN_KINASE_ST"/>
    <property type="match status" value="1"/>
</dbReference>
<dbReference type="GO" id="GO:0004674">
    <property type="term" value="F:protein serine/threonine kinase activity"/>
    <property type="evidence" value="ECO:0007669"/>
    <property type="project" value="UniProtKB-KW"/>
</dbReference>
<evidence type="ECO:0000256" key="4">
    <source>
        <dbReference type="ARBA" id="ARBA00022741"/>
    </source>
</evidence>
<dbReference type="PROSITE" id="PS50011">
    <property type="entry name" value="PROTEIN_KINASE_DOM"/>
    <property type="match status" value="1"/>
</dbReference>
<dbReference type="Pfam" id="PF16918">
    <property type="entry name" value="PknG_TPR"/>
    <property type="match status" value="1"/>
</dbReference>
<keyword evidence="4 9" id="KW-0547">Nucleotide-binding</keyword>
<dbReference type="AlphaFoldDB" id="A0A8T7M6A8"/>
<dbReference type="Gene3D" id="3.30.200.20">
    <property type="entry name" value="Phosphorylase Kinase, domain 1"/>
    <property type="match status" value="1"/>
</dbReference>
<dbReference type="SUPFAM" id="SSF48452">
    <property type="entry name" value="TPR-like"/>
    <property type="match status" value="1"/>
</dbReference>
<evidence type="ECO:0000313" key="11">
    <source>
        <dbReference type="EMBL" id="NWJ47512.1"/>
    </source>
</evidence>
<comment type="catalytic activity">
    <reaction evidence="8">
        <text>L-seryl-[protein] + ATP = O-phospho-L-seryl-[protein] + ADP + H(+)</text>
        <dbReference type="Rhea" id="RHEA:17989"/>
        <dbReference type="Rhea" id="RHEA-COMP:9863"/>
        <dbReference type="Rhea" id="RHEA-COMP:11604"/>
        <dbReference type="ChEBI" id="CHEBI:15378"/>
        <dbReference type="ChEBI" id="CHEBI:29999"/>
        <dbReference type="ChEBI" id="CHEBI:30616"/>
        <dbReference type="ChEBI" id="CHEBI:83421"/>
        <dbReference type="ChEBI" id="CHEBI:456216"/>
        <dbReference type="EC" id="2.7.11.1"/>
    </reaction>
</comment>
<dbReference type="Gene3D" id="1.10.510.10">
    <property type="entry name" value="Transferase(Phosphotransferase) domain 1"/>
    <property type="match status" value="1"/>
</dbReference>
<dbReference type="InterPro" id="IPR011009">
    <property type="entry name" value="Kinase-like_dom_sf"/>
</dbReference>
<dbReference type="EC" id="2.7.11.1" evidence="1"/>